<dbReference type="InParanoid" id="A0A2K1JX80"/>
<dbReference type="EnsemblPlants" id="Pp3c10_1627V3.1">
    <property type="protein sequence ID" value="PAC:32902264.CDS.1"/>
    <property type="gene ID" value="Pp3c10_1627"/>
</dbReference>
<gene>
    <name evidence="1" type="ORF">PHYPA_013262</name>
</gene>
<protein>
    <submittedName>
        <fullName evidence="1 2">Uncharacterized protein</fullName>
    </submittedName>
</protein>
<name>A0A2K1JX80_PHYPA</name>
<reference evidence="1 3" key="2">
    <citation type="journal article" date="2018" name="Plant J.">
        <title>The Physcomitrella patens chromosome-scale assembly reveals moss genome structure and evolution.</title>
        <authorList>
            <person name="Lang D."/>
            <person name="Ullrich K.K."/>
            <person name="Murat F."/>
            <person name="Fuchs J."/>
            <person name="Jenkins J."/>
            <person name="Haas F.B."/>
            <person name="Piednoel M."/>
            <person name="Gundlach H."/>
            <person name="Van Bel M."/>
            <person name="Meyberg R."/>
            <person name="Vives C."/>
            <person name="Morata J."/>
            <person name="Symeonidi A."/>
            <person name="Hiss M."/>
            <person name="Muchero W."/>
            <person name="Kamisugi Y."/>
            <person name="Saleh O."/>
            <person name="Blanc G."/>
            <person name="Decker E.L."/>
            <person name="van Gessel N."/>
            <person name="Grimwood J."/>
            <person name="Hayes R.D."/>
            <person name="Graham S.W."/>
            <person name="Gunter L.E."/>
            <person name="McDaniel S.F."/>
            <person name="Hoernstein S.N.W."/>
            <person name="Larsson A."/>
            <person name="Li F.W."/>
            <person name="Perroud P.F."/>
            <person name="Phillips J."/>
            <person name="Ranjan P."/>
            <person name="Rokshar D.S."/>
            <person name="Rothfels C.J."/>
            <person name="Schneider L."/>
            <person name="Shu S."/>
            <person name="Stevenson D.W."/>
            <person name="Thummler F."/>
            <person name="Tillich M."/>
            <person name="Villarreal Aguilar J.C."/>
            <person name="Widiez T."/>
            <person name="Wong G.K."/>
            <person name="Wymore A."/>
            <person name="Zhang Y."/>
            <person name="Zimmer A.D."/>
            <person name="Quatrano R.S."/>
            <person name="Mayer K.F.X."/>
            <person name="Goodstein D."/>
            <person name="Casacuberta J.M."/>
            <person name="Vandepoele K."/>
            <person name="Reski R."/>
            <person name="Cuming A.C."/>
            <person name="Tuskan G.A."/>
            <person name="Maumus F."/>
            <person name="Salse J."/>
            <person name="Schmutz J."/>
            <person name="Rensing S.A."/>
        </authorList>
    </citation>
    <scope>NUCLEOTIDE SEQUENCE [LARGE SCALE GENOMIC DNA]</scope>
    <source>
        <strain evidence="2 3">cv. Gransden 2004</strain>
    </source>
</reference>
<dbReference type="Gramene" id="Pp3c10_1627V3.1">
    <property type="protein sequence ID" value="PAC:32902264.CDS.1"/>
    <property type="gene ID" value="Pp3c10_1627"/>
</dbReference>
<evidence type="ECO:0000313" key="2">
    <source>
        <dbReference type="EnsemblPlants" id="PAC:32902264.CDS.1"/>
    </source>
</evidence>
<dbReference type="Proteomes" id="UP000006727">
    <property type="component" value="Chromosome 10"/>
</dbReference>
<reference evidence="1 3" key="1">
    <citation type="journal article" date="2008" name="Science">
        <title>The Physcomitrella genome reveals evolutionary insights into the conquest of land by plants.</title>
        <authorList>
            <person name="Rensing S."/>
            <person name="Lang D."/>
            <person name="Zimmer A."/>
            <person name="Terry A."/>
            <person name="Salamov A."/>
            <person name="Shapiro H."/>
            <person name="Nishiyama T."/>
            <person name="Perroud P.-F."/>
            <person name="Lindquist E."/>
            <person name="Kamisugi Y."/>
            <person name="Tanahashi T."/>
            <person name="Sakakibara K."/>
            <person name="Fujita T."/>
            <person name="Oishi K."/>
            <person name="Shin-I T."/>
            <person name="Kuroki Y."/>
            <person name="Toyoda A."/>
            <person name="Suzuki Y."/>
            <person name="Hashimoto A."/>
            <person name="Yamaguchi K."/>
            <person name="Sugano A."/>
            <person name="Kohara Y."/>
            <person name="Fujiyama A."/>
            <person name="Anterola A."/>
            <person name="Aoki S."/>
            <person name="Ashton N."/>
            <person name="Barbazuk W.B."/>
            <person name="Barker E."/>
            <person name="Bennetzen J."/>
            <person name="Bezanilla M."/>
            <person name="Blankenship R."/>
            <person name="Cho S.H."/>
            <person name="Dutcher S."/>
            <person name="Estelle M."/>
            <person name="Fawcett J.A."/>
            <person name="Gundlach H."/>
            <person name="Hanada K."/>
            <person name="Heyl A."/>
            <person name="Hicks K.A."/>
            <person name="Hugh J."/>
            <person name="Lohr M."/>
            <person name="Mayer K."/>
            <person name="Melkozernov A."/>
            <person name="Murata T."/>
            <person name="Nelson D."/>
            <person name="Pils B."/>
            <person name="Prigge M."/>
            <person name="Reiss B."/>
            <person name="Renner T."/>
            <person name="Rombauts S."/>
            <person name="Rushton P."/>
            <person name="Sanderfoot A."/>
            <person name="Schween G."/>
            <person name="Shiu S.-H."/>
            <person name="Stueber K."/>
            <person name="Theodoulou F.L."/>
            <person name="Tu H."/>
            <person name="Van de Peer Y."/>
            <person name="Verrier P.J."/>
            <person name="Waters E."/>
            <person name="Wood A."/>
            <person name="Yang L."/>
            <person name="Cove D."/>
            <person name="Cuming A."/>
            <person name="Hasebe M."/>
            <person name="Lucas S."/>
            <person name="Mishler D.B."/>
            <person name="Reski R."/>
            <person name="Grigoriev I."/>
            <person name="Quatrano R.S."/>
            <person name="Boore J.L."/>
        </authorList>
    </citation>
    <scope>NUCLEOTIDE SEQUENCE [LARGE SCALE GENOMIC DNA]</scope>
    <source>
        <strain evidence="2 3">cv. Gransden 2004</strain>
    </source>
</reference>
<evidence type="ECO:0000313" key="3">
    <source>
        <dbReference type="Proteomes" id="UP000006727"/>
    </source>
</evidence>
<organism evidence="1">
    <name type="scientific">Physcomitrium patens</name>
    <name type="common">Spreading-leaved earth moss</name>
    <name type="synonym">Physcomitrella patens</name>
    <dbReference type="NCBI Taxonomy" id="3218"/>
    <lineage>
        <taxon>Eukaryota</taxon>
        <taxon>Viridiplantae</taxon>
        <taxon>Streptophyta</taxon>
        <taxon>Embryophyta</taxon>
        <taxon>Bryophyta</taxon>
        <taxon>Bryophytina</taxon>
        <taxon>Bryopsida</taxon>
        <taxon>Funariidae</taxon>
        <taxon>Funariales</taxon>
        <taxon>Funariaceae</taxon>
        <taxon>Physcomitrium</taxon>
    </lineage>
</organism>
<dbReference type="EMBL" id="ABEU02000010">
    <property type="protein sequence ID" value="PNR46143.1"/>
    <property type="molecule type" value="Genomic_DNA"/>
</dbReference>
<proteinExistence type="predicted"/>
<accession>A0A2K1JX80</accession>
<evidence type="ECO:0000313" key="1">
    <source>
        <dbReference type="EMBL" id="PNR46143.1"/>
    </source>
</evidence>
<keyword evidence="3" id="KW-1185">Reference proteome</keyword>
<reference evidence="2" key="3">
    <citation type="submission" date="2020-12" db="UniProtKB">
        <authorList>
            <consortium name="EnsemblPlants"/>
        </authorList>
    </citation>
    <scope>IDENTIFICATION</scope>
</reference>
<sequence>MILHTPWEPKNINIKDTQSNLLLLCTSKGDEPVFLLQLEMLSSMKILSKREHVREIPTLRVKGSRGIRRSQVFC</sequence>
<dbReference type="AlphaFoldDB" id="A0A2K1JX80"/>